<dbReference type="EMBL" id="JANJYJ010000002">
    <property type="protein sequence ID" value="KAK3225581.1"/>
    <property type="molecule type" value="Genomic_DNA"/>
</dbReference>
<dbReference type="AlphaFoldDB" id="A0AAE0AWF3"/>
<dbReference type="Proteomes" id="UP001281410">
    <property type="component" value="Unassembled WGS sequence"/>
</dbReference>
<reference evidence="2" key="1">
    <citation type="journal article" date="2023" name="Plant J.">
        <title>Genome sequences and population genomics provide insights into the demographic history, inbreeding, and mutation load of two 'living fossil' tree species of Dipteronia.</title>
        <authorList>
            <person name="Feng Y."/>
            <person name="Comes H.P."/>
            <person name="Chen J."/>
            <person name="Zhu S."/>
            <person name="Lu R."/>
            <person name="Zhang X."/>
            <person name="Li P."/>
            <person name="Qiu J."/>
            <person name="Olsen K.M."/>
            <person name="Qiu Y."/>
        </authorList>
    </citation>
    <scope>NUCLEOTIDE SEQUENCE</scope>
    <source>
        <strain evidence="2">NBL</strain>
    </source>
</reference>
<feature type="region of interest" description="Disordered" evidence="1">
    <location>
        <begin position="1"/>
        <end position="39"/>
    </location>
</feature>
<evidence type="ECO:0000256" key="1">
    <source>
        <dbReference type="SAM" id="MobiDB-lite"/>
    </source>
</evidence>
<protein>
    <submittedName>
        <fullName evidence="2">Uncharacterized protein</fullName>
    </submittedName>
</protein>
<name>A0AAE0AWF3_9ROSI</name>
<gene>
    <name evidence="2" type="ORF">Dsin_005443</name>
</gene>
<comment type="caution">
    <text evidence="2">The sequence shown here is derived from an EMBL/GenBank/DDBJ whole genome shotgun (WGS) entry which is preliminary data.</text>
</comment>
<keyword evidence="3" id="KW-1185">Reference proteome</keyword>
<evidence type="ECO:0000313" key="2">
    <source>
        <dbReference type="EMBL" id="KAK3225581.1"/>
    </source>
</evidence>
<sequence length="98" mass="11122">MKDGVNTGFEEDKDCMNGNSYMLSDNVDAEDEDSGDEQLSNAASFTWDNDFMIGDSSEDKDGIIKPIHMRKGRPFKALTDDRVNLEVGQLFKDLYNFR</sequence>
<organism evidence="2 3">
    <name type="scientific">Dipteronia sinensis</name>
    <dbReference type="NCBI Taxonomy" id="43782"/>
    <lineage>
        <taxon>Eukaryota</taxon>
        <taxon>Viridiplantae</taxon>
        <taxon>Streptophyta</taxon>
        <taxon>Embryophyta</taxon>
        <taxon>Tracheophyta</taxon>
        <taxon>Spermatophyta</taxon>
        <taxon>Magnoliopsida</taxon>
        <taxon>eudicotyledons</taxon>
        <taxon>Gunneridae</taxon>
        <taxon>Pentapetalae</taxon>
        <taxon>rosids</taxon>
        <taxon>malvids</taxon>
        <taxon>Sapindales</taxon>
        <taxon>Sapindaceae</taxon>
        <taxon>Hippocastanoideae</taxon>
        <taxon>Acereae</taxon>
        <taxon>Dipteronia</taxon>
    </lineage>
</organism>
<feature type="compositionally biased region" description="Acidic residues" evidence="1">
    <location>
        <begin position="27"/>
        <end position="36"/>
    </location>
</feature>
<evidence type="ECO:0000313" key="3">
    <source>
        <dbReference type="Proteomes" id="UP001281410"/>
    </source>
</evidence>
<proteinExistence type="predicted"/>
<accession>A0AAE0AWF3</accession>